<dbReference type="PROSITE" id="PS50008">
    <property type="entry name" value="PIPLC_Y_DOMAIN"/>
    <property type="match status" value="1"/>
</dbReference>
<dbReference type="InterPro" id="IPR017946">
    <property type="entry name" value="PLC-like_Pdiesterase_TIM-brl"/>
</dbReference>
<dbReference type="SUPFAM" id="SSF51695">
    <property type="entry name" value="PLC-like phosphodiesterases"/>
    <property type="match status" value="1"/>
</dbReference>
<organism evidence="10 11">
    <name type="scientific">Periconia macrospinosa</name>
    <dbReference type="NCBI Taxonomy" id="97972"/>
    <lineage>
        <taxon>Eukaryota</taxon>
        <taxon>Fungi</taxon>
        <taxon>Dikarya</taxon>
        <taxon>Ascomycota</taxon>
        <taxon>Pezizomycotina</taxon>
        <taxon>Dothideomycetes</taxon>
        <taxon>Pleosporomycetidae</taxon>
        <taxon>Pleosporales</taxon>
        <taxon>Massarineae</taxon>
        <taxon>Periconiaceae</taxon>
        <taxon>Periconia</taxon>
    </lineage>
</organism>
<dbReference type="EC" id="3.1.4.11" evidence="7"/>
<evidence type="ECO:0000313" key="11">
    <source>
        <dbReference type="Proteomes" id="UP000244855"/>
    </source>
</evidence>
<feature type="region of interest" description="Disordered" evidence="8">
    <location>
        <begin position="352"/>
        <end position="398"/>
    </location>
</feature>
<sequence>MADAAAAAAAVPPNKDHKVGVPKLDEPQLQAGGGSAAATTKARTVESLSTTLSKYLKTIHDEVDKKYQLSTKEGLTKWLTEEQQAPLSDLETLKEGSVSHFANYFTTGLGNVMKPSQPIDTTFPLSNYFISSSHNTYLTGNQLASDSSVDAYKNVLVRGCRCVEIDVWDGEPPSSSSSEDEAAGANASKSKDKKDKKDKKEKLSLRKRLELRFGRKGSPPPEEKPKEASSAEQPTNTVERIIPWVSNSSTRAEPRVLHGFTLTSDMPFRSVCATIRDHAFEFSNLPLIVSLEVHTSPEQQDIMVEIMKHYWGGMLVDLPLDPTEPAENLKLPTLKELENKILVKVKRAAPKPLASAAKPTPLQTPAELSKPTTKESTTSDPPSSDNSDGPENATAPKAKVIESLSRLGVYFGGYSYKGLNTPEANIPTHVFSLSEKALIEVHETDPVALFTHNKNFFMRAYPKGLRLNSSNLNPSIFWRQGVQIVALNWQRWDCGMMLNEAMFAGTPGWVLKPAGYRSTSTGKTQKDAVTRHSLDLSIEFFAGQNIPLPPEEDDPKDFKPYVKVELHVEKPEERQGEPIPGGGKNTKGDIKKKTKSQRTPDPDFGREIIEFKGVKGVTEELTFVRYVLFIYSVHIPGHPTSR</sequence>
<dbReference type="EMBL" id="KZ805391">
    <property type="protein sequence ID" value="PVH99505.1"/>
    <property type="molecule type" value="Genomic_DNA"/>
</dbReference>
<evidence type="ECO:0000256" key="5">
    <source>
        <dbReference type="ARBA" id="ARBA00023224"/>
    </source>
</evidence>
<dbReference type="FunFam" id="3.20.20.190:FF:000039">
    <property type="entry name" value="Phosphoinositide phospholipase C"/>
    <property type="match status" value="1"/>
</dbReference>
<dbReference type="Pfam" id="PF00388">
    <property type="entry name" value="PI-PLC-X"/>
    <property type="match status" value="1"/>
</dbReference>
<dbReference type="PANTHER" id="PTHR10336:SF82">
    <property type="entry name" value="PHOSPHOINOSITIDE PHOSPHOLIPASE C"/>
    <property type="match status" value="1"/>
</dbReference>
<feature type="region of interest" description="Disordered" evidence="8">
    <location>
        <begin position="569"/>
        <end position="604"/>
    </location>
</feature>
<feature type="compositionally biased region" description="Low complexity" evidence="8">
    <location>
        <begin position="170"/>
        <end position="188"/>
    </location>
</feature>
<dbReference type="PANTHER" id="PTHR10336">
    <property type="entry name" value="PHOSPHOINOSITIDE-SPECIFIC PHOSPHOLIPASE C FAMILY PROTEIN"/>
    <property type="match status" value="1"/>
</dbReference>
<feature type="region of interest" description="Disordered" evidence="8">
    <location>
        <begin position="169"/>
        <end position="240"/>
    </location>
</feature>
<accession>A0A2V1DNI7</accession>
<feature type="domain" description="PI-PLC Y-box" evidence="9">
    <location>
        <begin position="404"/>
        <end position="516"/>
    </location>
</feature>
<dbReference type="InterPro" id="IPR001711">
    <property type="entry name" value="PLipase_C_Pinositol-sp_Y"/>
</dbReference>
<feature type="compositionally biased region" description="Low complexity" evidence="8">
    <location>
        <begin position="352"/>
        <end position="361"/>
    </location>
</feature>
<dbReference type="PRINTS" id="PR00390">
    <property type="entry name" value="PHPHLIPASEC"/>
</dbReference>
<keyword evidence="3 7" id="KW-0442">Lipid degradation</keyword>
<feature type="compositionally biased region" description="Basic and acidic residues" evidence="8">
    <location>
        <begin position="14"/>
        <end position="26"/>
    </location>
</feature>
<feature type="region of interest" description="Disordered" evidence="8">
    <location>
        <begin position="1"/>
        <end position="38"/>
    </location>
</feature>
<evidence type="ECO:0000313" key="10">
    <source>
        <dbReference type="EMBL" id="PVH99505.1"/>
    </source>
</evidence>
<proteinExistence type="predicted"/>
<dbReference type="InterPro" id="IPR000909">
    <property type="entry name" value="PLipase_C_PInositol-sp_X_dom"/>
</dbReference>
<evidence type="ECO:0000256" key="3">
    <source>
        <dbReference type="ARBA" id="ARBA00022963"/>
    </source>
</evidence>
<dbReference type="GO" id="GO:0004435">
    <property type="term" value="F:phosphatidylinositol-4,5-bisphosphate phospholipase C activity"/>
    <property type="evidence" value="ECO:0007669"/>
    <property type="project" value="UniProtKB-EC"/>
</dbReference>
<dbReference type="STRING" id="97972.A0A2V1DNI7"/>
<comment type="function">
    <text evidence="6">The production of the second messenger molecules diacylglycerol (DAG) and inositol 1,4,5-trisphosphate (IP3) is mediated by activated phosphatidylinositol-specific phospholipase C enzymes.</text>
</comment>
<evidence type="ECO:0000256" key="7">
    <source>
        <dbReference type="RuleBase" id="RU361133"/>
    </source>
</evidence>
<dbReference type="InterPro" id="IPR001192">
    <property type="entry name" value="PI-PLC_fam"/>
</dbReference>
<feature type="compositionally biased region" description="Low complexity" evidence="8">
    <location>
        <begin position="1"/>
        <end position="10"/>
    </location>
</feature>
<dbReference type="GO" id="GO:0016042">
    <property type="term" value="P:lipid catabolic process"/>
    <property type="evidence" value="ECO:0007669"/>
    <property type="project" value="UniProtKB-KW"/>
</dbReference>
<keyword evidence="4 7" id="KW-0443">Lipid metabolism</keyword>
<gene>
    <name evidence="10" type="ORF">DM02DRAFT_432619</name>
</gene>
<dbReference type="GO" id="GO:0051209">
    <property type="term" value="P:release of sequestered calcium ion into cytosol"/>
    <property type="evidence" value="ECO:0007669"/>
    <property type="project" value="TreeGrafter"/>
</dbReference>
<dbReference type="CDD" id="cd08598">
    <property type="entry name" value="PI-PLC1c_yeast"/>
    <property type="match status" value="1"/>
</dbReference>
<keyword evidence="5" id="KW-0807">Transducer</keyword>
<dbReference type="OrthoDB" id="269822at2759"/>
<name>A0A2V1DNI7_9PLEO</name>
<evidence type="ECO:0000256" key="8">
    <source>
        <dbReference type="SAM" id="MobiDB-lite"/>
    </source>
</evidence>
<feature type="compositionally biased region" description="Basic and acidic residues" evidence="8">
    <location>
        <begin position="189"/>
        <end position="213"/>
    </location>
</feature>
<evidence type="ECO:0000256" key="1">
    <source>
        <dbReference type="ARBA" id="ARBA00001195"/>
    </source>
</evidence>
<dbReference type="AlphaFoldDB" id="A0A2V1DNI7"/>
<dbReference type="SMART" id="SM00149">
    <property type="entry name" value="PLCYc"/>
    <property type="match status" value="1"/>
</dbReference>
<evidence type="ECO:0000256" key="4">
    <source>
        <dbReference type="ARBA" id="ARBA00023098"/>
    </source>
</evidence>
<dbReference type="Pfam" id="PF00387">
    <property type="entry name" value="PI-PLC-Y"/>
    <property type="match status" value="1"/>
</dbReference>
<evidence type="ECO:0000256" key="2">
    <source>
        <dbReference type="ARBA" id="ARBA00022801"/>
    </source>
</evidence>
<keyword evidence="2 7" id="KW-0378">Hydrolase</keyword>
<reference evidence="10 11" key="1">
    <citation type="journal article" date="2018" name="Sci. Rep.">
        <title>Comparative genomics provides insights into the lifestyle and reveals functional heterogeneity of dark septate endophytic fungi.</title>
        <authorList>
            <person name="Knapp D.G."/>
            <person name="Nemeth J.B."/>
            <person name="Barry K."/>
            <person name="Hainaut M."/>
            <person name="Henrissat B."/>
            <person name="Johnson J."/>
            <person name="Kuo A."/>
            <person name="Lim J.H.P."/>
            <person name="Lipzen A."/>
            <person name="Nolan M."/>
            <person name="Ohm R.A."/>
            <person name="Tamas L."/>
            <person name="Grigoriev I.V."/>
            <person name="Spatafora J.W."/>
            <person name="Nagy L.G."/>
            <person name="Kovacs G.M."/>
        </authorList>
    </citation>
    <scope>NUCLEOTIDE SEQUENCE [LARGE SCALE GENOMIC DNA]</scope>
    <source>
        <strain evidence="10 11">DSE2036</strain>
    </source>
</reference>
<protein>
    <recommendedName>
        <fullName evidence="7">Phosphoinositide phospholipase C</fullName>
        <ecNumber evidence="7">3.1.4.11</ecNumber>
    </recommendedName>
</protein>
<feature type="compositionally biased region" description="Low complexity" evidence="8">
    <location>
        <begin position="369"/>
        <end position="392"/>
    </location>
</feature>
<dbReference type="PROSITE" id="PS50007">
    <property type="entry name" value="PIPLC_X_DOMAIN"/>
    <property type="match status" value="1"/>
</dbReference>
<comment type="catalytic activity">
    <reaction evidence="1 7">
        <text>a 1,2-diacyl-sn-glycero-3-phospho-(1D-myo-inositol-4,5-bisphosphate) + H2O = 1D-myo-inositol 1,4,5-trisphosphate + a 1,2-diacyl-sn-glycerol + H(+)</text>
        <dbReference type="Rhea" id="RHEA:33179"/>
        <dbReference type="ChEBI" id="CHEBI:15377"/>
        <dbReference type="ChEBI" id="CHEBI:15378"/>
        <dbReference type="ChEBI" id="CHEBI:17815"/>
        <dbReference type="ChEBI" id="CHEBI:58456"/>
        <dbReference type="ChEBI" id="CHEBI:203600"/>
        <dbReference type="EC" id="3.1.4.11"/>
    </reaction>
</comment>
<dbReference type="Gene3D" id="2.60.40.150">
    <property type="entry name" value="C2 domain"/>
    <property type="match status" value="1"/>
</dbReference>
<dbReference type="SMART" id="SM00148">
    <property type="entry name" value="PLCXc"/>
    <property type="match status" value="1"/>
</dbReference>
<evidence type="ECO:0000259" key="9">
    <source>
        <dbReference type="PROSITE" id="PS50008"/>
    </source>
</evidence>
<dbReference type="Gene3D" id="3.20.20.190">
    <property type="entry name" value="Phosphatidylinositol (PI) phosphodiesterase"/>
    <property type="match status" value="1"/>
</dbReference>
<keyword evidence="11" id="KW-1185">Reference proteome</keyword>
<evidence type="ECO:0000256" key="6">
    <source>
        <dbReference type="ARBA" id="ARBA00059664"/>
    </source>
</evidence>
<dbReference type="GO" id="GO:0048015">
    <property type="term" value="P:phosphatidylinositol-mediated signaling"/>
    <property type="evidence" value="ECO:0007669"/>
    <property type="project" value="TreeGrafter"/>
</dbReference>
<dbReference type="InterPro" id="IPR035892">
    <property type="entry name" value="C2_domain_sf"/>
</dbReference>
<dbReference type="Proteomes" id="UP000244855">
    <property type="component" value="Unassembled WGS sequence"/>
</dbReference>